<name>A0A068TWP8_COFCA</name>
<gene>
    <name evidence="3" type="ORF">GSCOC_T00032442001</name>
</gene>
<feature type="binding site" evidence="1">
    <location>
        <position position="123"/>
    </location>
    <ligand>
        <name>Zn(2+)</name>
        <dbReference type="ChEBI" id="CHEBI:29105"/>
    </ligand>
</feature>
<dbReference type="Gramene" id="CDP00487">
    <property type="protein sequence ID" value="CDP00487"/>
    <property type="gene ID" value="GSCOC_T00032442001"/>
</dbReference>
<dbReference type="GO" id="GO:0046872">
    <property type="term" value="F:metal ion binding"/>
    <property type="evidence" value="ECO:0007669"/>
    <property type="project" value="UniProtKB-KW"/>
</dbReference>
<sequence length="317" mass="36247">MSKQNPKRYSLEKINKNISSSKENEKQRSAASFLSKHMKKVYPIGLYKTCSSLSLSSLSLSLSQNSNDSSLADSSSQLDQKIALALRLIESPKRREVPAAKTLQKPTTEAACKEPGEEGFRRCNWITKNSDNIYVQFHDECWGVPVYDDHQLFELLALSGMLMDFNWTEILKRKELFREVFAGFDANNVAKMGEKEITDIVSNKALMLAECRVRCIVDNANCILKIVKEFGSFSSYMWNYVSYKPIINRYKHPRNVPLRSPKAEAISKDLLKRGFRFVGPVIVHSFMQAAGLTIDHLVDCFRYSECVNLAERPWRHV</sequence>
<feature type="binding site" evidence="1">
    <location>
        <position position="296"/>
    </location>
    <ligand>
        <name>Zn(2+)</name>
        <dbReference type="ChEBI" id="CHEBI:29105"/>
    </ligand>
</feature>
<dbReference type="Gene3D" id="1.10.340.30">
    <property type="entry name" value="Hypothetical protein, domain 2"/>
    <property type="match status" value="1"/>
</dbReference>
<dbReference type="GO" id="GO:0008725">
    <property type="term" value="F:DNA-3-methyladenine glycosylase activity"/>
    <property type="evidence" value="ECO:0007669"/>
    <property type="project" value="InterPro"/>
</dbReference>
<dbReference type="FunCoup" id="A0A068TWP8">
    <property type="interactions" value="1"/>
</dbReference>
<accession>A0A068TWP8</accession>
<keyword evidence="1" id="KW-0862">Zinc</keyword>
<feature type="binding site" evidence="1">
    <location>
        <position position="300"/>
    </location>
    <ligand>
        <name>Zn(2+)</name>
        <dbReference type="ChEBI" id="CHEBI:29105"/>
    </ligand>
</feature>
<feature type="binding site" evidence="1">
    <location>
        <position position="138"/>
    </location>
    <ligand>
        <name>Zn(2+)</name>
        <dbReference type="ChEBI" id="CHEBI:29105"/>
    </ligand>
</feature>
<dbReference type="InterPro" id="IPR005019">
    <property type="entry name" value="Adenine_glyco"/>
</dbReference>
<dbReference type="PANTHER" id="PTHR31116:SF29">
    <property type="entry name" value="DNA GLYCOSYLASE SUPERFAMILY PROTEIN"/>
    <property type="match status" value="1"/>
</dbReference>
<dbReference type="AlphaFoldDB" id="A0A068TWP8"/>
<keyword evidence="1" id="KW-0479">Metal-binding</keyword>
<dbReference type="PhylomeDB" id="A0A068TWP8"/>
<evidence type="ECO:0000313" key="3">
    <source>
        <dbReference type="EMBL" id="CDP00487.1"/>
    </source>
</evidence>
<organism evidence="3 4">
    <name type="scientific">Coffea canephora</name>
    <name type="common">Robusta coffee</name>
    <dbReference type="NCBI Taxonomy" id="49390"/>
    <lineage>
        <taxon>Eukaryota</taxon>
        <taxon>Viridiplantae</taxon>
        <taxon>Streptophyta</taxon>
        <taxon>Embryophyta</taxon>
        <taxon>Tracheophyta</taxon>
        <taxon>Spermatophyta</taxon>
        <taxon>Magnoliopsida</taxon>
        <taxon>eudicotyledons</taxon>
        <taxon>Gunneridae</taxon>
        <taxon>Pentapetalae</taxon>
        <taxon>asterids</taxon>
        <taxon>lamiids</taxon>
        <taxon>Gentianales</taxon>
        <taxon>Rubiaceae</taxon>
        <taxon>Ixoroideae</taxon>
        <taxon>Gardenieae complex</taxon>
        <taxon>Bertiereae - Coffeeae clade</taxon>
        <taxon>Coffeeae</taxon>
        <taxon>Coffea</taxon>
    </lineage>
</organism>
<dbReference type="GO" id="GO:0006284">
    <property type="term" value="P:base-excision repair"/>
    <property type="evidence" value="ECO:0007669"/>
    <property type="project" value="InterPro"/>
</dbReference>
<reference evidence="4" key="1">
    <citation type="journal article" date="2014" name="Science">
        <title>The coffee genome provides insight into the convergent evolution of caffeine biosynthesis.</title>
        <authorList>
            <person name="Denoeud F."/>
            <person name="Carretero-Paulet L."/>
            <person name="Dereeper A."/>
            <person name="Droc G."/>
            <person name="Guyot R."/>
            <person name="Pietrella M."/>
            <person name="Zheng C."/>
            <person name="Alberti A."/>
            <person name="Anthony F."/>
            <person name="Aprea G."/>
            <person name="Aury J.M."/>
            <person name="Bento P."/>
            <person name="Bernard M."/>
            <person name="Bocs S."/>
            <person name="Campa C."/>
            <person name="Cenci A."/>
            <person name="Combes M.C."/>
            <person name="Crouzillat D."/>
            <person name="Da Silva C."/>
            <person name="Daddiego L."/>
            <person name="De Bellis F."/>
            <person name="Dussert S."/>
            <person name="Garsmeur O."/>
            <person name="Gayraud T."/>
            <person name="Guignon V."/>
            <person name="Jahn K."/>
            <person name="Jamilloux V."/>
            <person name="Joet T."/>
            <person name="Labadie K."/>
            <person name="Lan T."/>
            <person name="Leclercq J."/>
            <person name="Lepelley M."/>
            <person name="Leroy T."/>
            <person name="Li L.T."/>
            <person name="Librado P."/>
            <person name="Lopez L."/>
            <person name="Munoz A."/>
            <person name="Noel B."/>
            <person name="Pallavicini A."/>
            <person name="Perrotta G."/>
            <person name="Poncet V."/>
            <person name="Pot D."/>
            <person name="Priyono X."/>
            <person name="Rigoreau M."/>
            <person name="Rouard M."/>
            <person name="Rozas J."/>
            <person name="Tranchant-Dubreuil C."/>
            <person name="VanBuren R."/>
            <person name="Zhang Q."/>
            <person name="Andrade A.C."/>
            <person name="Argout X."/>
            <person name="Bertrand B."/>
            <person name="de Kochko A."/>
            <person name="Graziosi G."/>
            <person name="Henry R.J."/>
            <person name="Jayarama X."/>
            <person name="Ming R."/>
            <person name="Nagai C."/>
            <person name="Rounsley S."/>
            <person name="Sankoff D."/>
            <person name="Giuliano G."/>
            <person name="Albert V.A."/>
            <person name="Wincker P."/>
            <person name="Lashermes P."/>
        </authorList>
    </citation>
    <scope>NUCLEOTIDE SEQUENCE [LARGE SCALE GENOMIC DNA]</scope>
    <source>
        <strain evidence="4">cv. DH200-94</strain>
    </source>
</reference>
<dbReference type="SUPFAM" id="SSF48150">
    <property type="entry name" value="DNA-glycosylase"/>
    <property type="match status" value="1"/>
</dbReference>
<feature type="region of interest" description="Disordered" evidence="2">
    <location>
        <begin position="1"/>
        <end position="31"/>
    </location>
</feature>
<dbReference type="Pfam" id="PF03352">
    <property type="entry name" value="Adenine_glyco"/>
    <property type="match status" value="1"/>
</dbReference>
<dbReference type="OMA" id="RCNWVTK"/>
<dbReference type="Proteomes" id="UP000295252">
    <property type="component" value="Chromosome III"/>
</dbReference>
<dbReference type="EMBL" id="HG739089">
    <property type="protein sequence ID" value="CDP00487.1"/>
    <property type="molecule type" value="Genomic_DNA"/>
</dbReference>
<evidence type="ECO:0000313" key="4">
    <source>
        <dbReference type="Proteomes" id="UP000295252"/>
    </source>
</evidence>
<dbReference type="InParanoid" id="A0A068TWP8"/>
<proteinExistence type="predicted"/>
<protein>
    <submittedName>
        <fullName evidence="3">Uncharacterized protein</fullName>
    </submittedName>
</protein>
<evidence type="ECO:0000256" key="2">
    <source>
        <dbReference type="SAM" id="MobiDB-lite"/>
    </source>
</evidence>
<evidence type="ECO:0000256" key="1">
    <source>
        <dbReference type="PIRSR" id="PIRSR605019-1"/>
    </source>
</evidence>
<dbReference type="OrthoDB" id="3941538at2759"/>
<dbReference type="InterPro" id="IPR011257">
    <property type="entry name" value="DNA_glycosylase"/>
</dbReference>
<dbReference type="PANTHER" id="PTHR31116">
    <property type="entry name" value="OS04G0501200 PROTEIN"/>
    <property type="match status" value="1"/>
</dbReference>
<dbReference type="STRING" id="49390.A0A068TWP8"/>
<keyword evidence="4" id="KW-1185">Reference proteome</keyword>